<evidence type="ECO:0000313" key="1">
    <source>
        <dbReference type="EMBL" id="PBL04586.1"/>
    </source>
</evidence>
<name>A0A2H3EB00_ARMGA</name>
<sequence length="240" mass="27510">MLVLFRPWRSGTDLRQDTDTSWDTEFRNYRFSPSHDKIMANFNLRYECLDARDDYRAELIQSAGEGLPPGLARDELDMLIREGNQQMVNDDFADFGIDPYSKMPIVKLGRKQKAREAQAAIICHLMGPVGCMWSSSMPEVTDFSSIHIDINIADHSSSSWKEEIAQMRQSVLNARHSGDLEVPKDHSKKSHSKYIDQVEVVHKSHLVRSLHDDNEEVIISEIGEEYGLNTEQERAFRIVA</sequence>
<dbReference type="OrthoDB" id="3259294at2759"/>
<dbReference type="InParanoid" id="A0A2H3EB00"/>
<gene>
    <name evidence="1" type="ORF">ARMGADRAFT_1071029</name>
</gene>
<reference evidence="2" key="1">
    <citation type="journal article" date="2017" name="Nat. Ecol. Evol.">
        <title>Genome expansion and lineage-specific genetic innovations in the forest pathogenic fungi Armillaria.</title>
        <authorList>
            <person name="Sipos G."/>
            <person name="Prasanna A.N."/>
            <person name="Walter M.C."/>
            <person name="O'Connor E."/>
            <person name="Balint B."/>
            <person name="Krizsan K."/>
            <person name="Kiss B."/>
            <person name="Hess J."/>
            <person name="Varga T."/>
            <person name="Slot J."/>
            <person name="Riley R."/>
            <person name="Boka B."/>
            <person name="Rigling D."/>
            <person name="Barry K."/>
            <person name="Lee J."/>
            <person name="Mihaltcheva S."/>
            <person name="LaButti K."/>
            <person name="Lipzen A."/>
            <person name="Waldron R."/>
            <person name="Moloney N.M."/>
            <person name="Sperisen C."/>
            <person name="Kredics L."/>
            <person name="Vagvoelgyi C."/>
            <person name="Patrignani A."/>
            <person name="Fitzpatrick D."/>
            <person name="Nagy I."/>
            <person name="Doyle S."/>
            <person name="Anderson J.B."/>
            <person name="Grigoriev I.V."/>
            <person name="Gueldener U."/>
            <person name="Muensterkoetter M."/>
            <person name="Nagy L.G."/>
        </authorList>
    </citation>
    <scope>NUCLEOTIDE SEQUENCE [LARGE SCALE GENOMIC DNA]</scope>
    <source>
        <strain evidence="2">Ar21-2</strain>
    </source>
</reference>
<proteinExistence type="predicted"/>
<dbReference type="Proteomes" id="UP000217790">
    <property type="component" value="Unassembled WGS sequence"/>
</dbReference>
<evidence type="ECO:0000313" key="2">
    <source>
        <dbReference type="Proteomes" id="UP000217790"/>
    </source>
</evidence>
<accession>A0A2H3EB00</accession>
<keyword evidence="2" id="KW-1185">Reference proteome</keyword>
<dbReference type="OMA" id="LHTDIND"/>
<dbReference type="STRING" id="47427.A0A2H3EB00"/>
<protein>
    <submittedName>
        <fullName evidence="1">Uncharacterized protein</fullName>
    </submittedName>
</protein>
<dbReference type="AlphaFoldDB" id="A0A2H3EB00"/>
<dbReference type="EMBL" id="KZ293644">
    <property type="protein sequence ID" value="PBL04586.1"/>
    <property type="molecule type" value="Genomic_DNA"/>
</dbReference>
<organism evidence="1 2">
    <name type="scientific">Armillaria gallica</name>
    <name type="common">Bulbous honey fungus</name>
    <name type="synonym">Armillaria bulbosa</name>
    <dbReference type="NCBI Taxonomy" id="47427"/>
    <lineage>
        <taxon>Eukaryota</taxon>
        <taxon>Fungi</taxon>
        <taxon>Dikarya</taxon>
        <taxon>Basidiomycota</taxon>
        <taxon>Agaricomycotina</taxon>
        <taxon>Agaricomycetes</taxon>
        <taxon>Agaricomycetidae</taxon>
        <taxon>Agaricales</taxon>
        <taxon>Marasmiineae</taxon>
        <taxon>Physalacriaceae</taxon>
        <taxon>Armillaria</taxon>
    </lineage>
</organism>